<keyword evidence="3" id="KW-0732">Signal</keyword>
<comment type="caution">
    <text evidence="4">The sequence shown here is derived from an EMBL/GenBank/DDBJ whole genome shotgun (WGS) entry which is preliminary data.</text>
</comment>
<reference evidence="4" key="1">
    <citation type="submission" date="2020-09" db="EMBL/GenBank/DDBJ databases">
        <title>Streptomyces canutascabiei sp. nov., which causes potato common scab and is distributed across the world.</title>
        <authorList>
            <person name="Nguyen H.P."/>
            <person name="Weisberg A.J."/>
            <person name="Chang J.H."/>
            <person name="Clarke C.R."/>
        </authorList>
    </citation>
    <scope>NUCLEOTIDE SEQUENCE</scope>
    <source>
        <strain evidence="4">ID-01-6.2a</strain>
    </source>
</reference>
<feature type="transmembrane region" description="Helical" evidence="2">
    <location>
        <begin position="114"/>
        <end position="138"/>
    </location>
</feature>
<proteinExistence type="predicted"/>
<dbReference type="EMBL" id="JACYXT010000005">
    <property type="protein sequence ID" value="MBD9724602.1"/>
    <property type="molecule type" value="Genomic_DNA"/>
</dbReference>
<dbReference type="Proteomes" id="UP000661025">
    <property type="component" value="Unassembled WGS sequence"/>
</dbReference>
<evidence type="ECO:0000313" key="5">
    <source>
        <dbReference type="Proteomes" id="UP000661025"/>
    </source>
</evidence>
<evidence type="ECO:0000313" key="4">
    <source>
        <dbReference type="EMBL" id="MBD9724602.1"/>
    </source>
</evidence>
<keyword evidence="2" id="KW-1133">Transmembrane helix</keyword>
<organism evidence="4 5">
    <name type="scientific">Streptomyces caniscabiei</name>
    <dbReference type="NCBI Taxonomy" id="2746961"/>
    <lineage>
        <taxon>Bacteria</taxon>
        <taxon>Bacillati</taxon>
        <taxon>Actinomycetota</taxon>
        <taxon>Actinomycetes</taxon>
        <taxon>Kitasatosporales</taxon>
        <taxon>Streptomycetaceae</taxon>
        <taxon>Streptomyces</taxon>
    </lineage>
</organism>
<name>A0A927QK53_9ACTN</name>
<keyword evidence="2" id="KW-0472">Membrane</keyword>
<dbReference type="RefSeq" id="WP_192332711.1">
    <property type="nucleotide sequence ID" value="NZ_CP119182.1"/>
</dbReference>
<accession>A0A927QK53</accession>
<protein>
    <recommendedName>
        <fullName evidence="6">Secreted protein</fullName>
    </recommendedName>
</protein>
<feature type="region of interest" description="Disordered" evidence="1">
    <location>
        <begin position="29"/>
        <end position="110"/>
    </location>
</feature>
<evidence type="ECO:0000256" key="3">
    <source>
        <dbReference type="SAM" id="SignalP"/>
    </source>
</evidence>
<feature type="chain" id="PRO_5037388074" description="Secreted protein" evidence="3">
    <location>
        <begin position="31"/>
        <end position="143"/>
    </location>
</feature>
<evidence type="ECO:0008006" key="6">
    <source>
        <dbReference type="Google" id="ProtNLM"/>
    </source>
</evidence>
<gene>
    <name evidence="4" type="ORF">IHE70_15540</name>
</gene>
<sequence>MATWLRSVRVTGPALVAGLVVVLVTGPAPAAYGTEPDPTNSWAGSRAGEGRERPGRADAGPVEPENDASTPPEEPAPDPDGPDSPLAPDPSQNAALPVPGVPPGSDSSSVQEPVLQVFALGSGLILIGVGLGLAFVGLRIRRS</sequence>
<dbReference type="GeneID" id="79932241"/>
<feature type="compositionally biased region" description="Low complexity" evidence="1">
    <location>
        <begin position="57"/>
        <end position="71"/>
    </location>
</feature>
<dbReference type="AlphaFoldDB" id="A0A927QK53"/>
<evidence type="ECO:0000256" key="2">
    <source>
        <dbReference type="SAM" id="Phobius"/>
    </source>
</evidence>
<evidence type="ECO:0000256" key="1">
    <source>
        <dbReference type="SAM" id="MobiDB-lite"/>
    </source>
</evidence>
<feature type="signal peptide" evidence="3">
    <location>
        <begin position="1"/>
        <end position="30"/>
    </location>
</feature>
<keyword evidence="2" id="KW-0812">Transmembrane</keyword>